<feature type="compositionally biased region" description="Low complexity" evidence="2">
    <location>
        <begin position="102"/>
        <end position="114"/>
    </location>
</feature>
<dbReference type="GO" id="GO:0006352">
    <property type="term" value="P:DNA-templated transcription initiation"/>
    <property type="evidence" value="ECO:0007669"/>
    <property type="project" value="InterPro"/>
</dbReference>
<dbReference type="PANTHER" id="PTHR30603">
    <property type="entry name" value="RNA POLYMERASE SIGMA FACTOR RPO"/>
    <property type="match status" value="1"/>
</dbReference>
<evidence type="ECO:0000313" key="5">
    <source>
        <dbReference type="Proteomes" id="UP000256970"/>
    </source>
</evidence>
<feature type="domain" description="RNA polymerase sigma-70 region 2" evidence="3">
    <location>
        <begin position="399"/>
        <end position="459"/>
    </location>
</feature>
<organism evidence="4 5">
    <name type="scientific">Tetradesmus obliquus</name>
    <name type="common">Green alga</name>
    <name type="synonym">Acutodesmus obliquus</name>
    <dbReference type="NCBI Taxonomy" id="3088"/>
    <lineage>
        <taxon>Eukaryota</taxon>
        <taxon>Viridiplantae</taxon>
        <taxon>Chlorophyta</taxon>
        <taxon>core chlorophytes</taxon>
        <taxon>Chlorophyceae</taxon>
        <taxon>CS clade</taxon>
        <taxon>Sphaeropleales</taxon>
        <taxon>Scenedesmaceae</taxon>
        <taxon>Tetradesmus</taxon>
    </lineage>
</organism>
<dbReference type="InterPro" id="IPR050239">
    <property type="entry name" value="Sigma-70_RNA_pol_init_factors"/>
</dbReference>
<feature type="compositionally biased region" description="Low complexity" evidence="2">
    <location>
        <begin position="146"/>
        <end position="165"/>
    </location>
</feature>
<dbReference type="InterPro" id="IPR036388">
    <property type="entry name" value="WH-like_DNA-bd_sf"/>
</dbReference>
<keyword evidence="5" id="KW-1185">Reference proteome</keyword>
<dbReference type="InterPro" id="IPR007627">
    <property type="entry name" value="RNA_pol_sigma70_r2"/>
</dbReference>
<feature type="region of interest" description="Disordered" evidence="2">
    <location>
        <begin position="592"/>
        <end position="622"/>
    </location>
</feature>
<dbReference type="Gene3D" id="1.20.120.1810">
    <property type="match status" value="1"/>
</dbReference>
<feature type="region of interest" description="Disordered" evidence="2">
    <location>
        <begin position="311"/>
        <end position="366"/>
    </location>
</feature>
<feature type="region of interest" description="Disordered" evidence="2">
    <location>
        <begin position="1"/>
        <end position="23"/>
    </location>
</feature>
<sequence length="979" mass="102526">MNYTARAHHSSLISTNRPPASGRGVQRATLQVDHVLQGHSLHHQSWSPEQAQAVLKALEKTWEASDMSVSGPMHVHAAALQRSVSGAAAPRAEAVRIRRARQASASNSRAAAGSTHSNHALPALDDLEHSSSSSSSSRSDSRRSRASTTTVRTPPSFSSSSSPSSGVLLDLCEPGAAAALAAADAARLGASHTQVLKTVMDLWHLYTEHDNKRQARLAAAGAAQGGTAQLPAEAPRLLTAEEEAALGSVVQQYRKLVQLHRDFPEAAAALDPPADLGWPAGQAGPPSSSNGGSSSSSSMFAGPADAAAFFSTSSSDSSSSSSEASSPSSSPSSSRRSSTAGRAPVLGLDGKRVHANTKWPPPLSDADVQEVTSMSRAWRAMLPELAAKAQQLLVLYNTRLVPHMLHFLRRTRPSSQLPSDDLLSVGLVGLRRAAARYDPGRKTRFSTVATVWILQSMQRATDEEFGSFRAPHRHHEILRHVLQRYGPASLEQYQQQTGMLQQVAAAFKTKPATVLQALRSTVAASNTASLDSPSYSGPASAKGDDSNVPWSALLTSTDLDDEDGEPGATPNTGVAGHGSFFAAAGQVPGWMQRVQQQGSNSSSSSGAASSGAGSSSAGPGMLMQTLLNTHDDAELEAEQQVQQLLQVLTPREAGIIQLLYGNDAAGLLQAAEASSSSSSGGKKGGWESRSSWANAATSAAAGVGLRSAGSSSSSSSNGRVRQACIKGAMPLAAVAERYGITIERTRQLRLSALRKLQVAAAEPGLPAAPAASSVAAPALAELAAAGAAAAAVPDPDLPPAAAARAAAGAAADPAAVEAAIHACAPKARALLQLLRGYYLQYGSVPAKGVVITRRHVGDWCARHLRIYQQGKLSEQLLAALQLVAPGWLPGAAGEEQQQQQQVQQPSQPRQRRQPLPQQAKQRQQQSSRVRAADKEQQEQQQVPGGAAHDEGRGRLQQLRQRRLLAVRSYVSFTIPRAAE</sequence>
<comment type="similarity">
    <text evidence="1">Belongs to the sigma-70 factor family.</text>
</comment>
<feature type="region of interest" description="Disordered" evidence="2">
    <location>
        <begin position="93"/>
        <end position="165"/>
    </location>
</feature>
<dbReference type="SUPFAM" id="SSF88946">
    <property type="entry name" value="Sigma2 domain of RNA polymerase sigma factors"/>
    <property type="match status" value="1"/>
</dbReference>
<evidence type="ECO:0000256" key="1">
    <source>
        <dbReference type="ARBA" id="ARBA00007788"/>
    </source>
</evidence>
<evidence type="ECO:0000259" key="3">
    <source>
        <dbReference type="Pfam" id="PF04542"/>
    </source>
</evidence>
<feature type="compositionally biased region" description="Low complexity" evidence="2">
    <location>
        <begin position="896"/>
        <end position="925"/>
    </location>
</feature>
<feature type="region of interest" description="Disordered" evidence="2">
    <location>
        <begin position="270"/>
        <end position="299"/>
    </location>
</feature>
<dbReference type="GO" id="GO:0003700">
    <property type="term" value="F:DNA-binding transcription factor activity"/>
    <property type="evidence" value="ECO:0007669"/>
    <property type="project" value="InterPro"/>
</dbReference>
<protein>
    <recommendedName>
        <fullName evidence="3">RNA polymerase sigma-70 region 2 domain-containing protein</fullName>
    </recommendedName>
</protein>
<dbReference type="PANTHER" id="PTHR30603:SF47">
    <property type="entry name" value="RNA POLYMERASE SIGMA FACTOR SIGD, CHLOROPLASTIC"/>
    <property type="match status" value="1"/>
</dbReference>
<reference evidence="4 5" key="1">
    <citation type="submission" date="2016-10" db="EMBL/GenBank/DDBJ databases">
        <authorList>
            <person name="Cai Z."/>
        </authorList>
    </citation>
    <scope>NUCLEOTIDE SEQUENCE [LARGE SCALE GENOMIC DNA]</scope>
</reference>
<evidence type="ECO:0000256" key="2">
    <source>
        <dbReference type="SAM" id="MobiDB-lite"/>
    </source>
</evidence>
<feature type="compositionally biased region" description="Polar residues" evidence="2">
    <location>
        <begin position="526"/>
        <end position="537"/>
    </location>
</feature>
<dbReference type="Proteomes" id="UP000256970">
    <property type="component" value="Unassembled WGS sequence"/>
</dbReference>
<gene>
    <name evidence="4" type="ORF">BQ4739_LOCUS12681</name>
</gene>
<feature type="compositionally biased region" description="Low complexity" evidence="2">
    <location>
        <begin position="598"/>
        <end position="618"/>
    </location>
</feature>
<accession>A0A383W4C9</accession>
<proteinExistence type="inferred from homology"/>
<dbReference type="InterPro" id="IPR014284">
    <property type="entry name" value="RNA_pol_sigma-70_dom"/>
</dbReference>
<name>A0A383W4C9_TETOB</name>
<dbReference type="InterPro" id="IPR013325">
    <property type="entry name" value="RNA_pol_sigma_r2"/>
</dbReference>
<dbReference type="AlphaFoldDB" id="A0A383W4C9"/>
<dbReference type="Gene3D" id="1.10.10.10">
    <property type="entry name" value="Winged helix-like DNA-binding domain superfamily/Winged helix DNA-binding domain"/>
    <property type="match status" value="1"/>
</dbReference>
<dbReference type="NCBIfam" id="TIGR02937">
    <property type="entry name" value="sigma70-ECF"/>
    <property type="match status" value="1"/>
</dbReference>
<feature type="compositionally biased region" description="Low complexity" evidence="2">
    <location>
        <begin position="311"/>
        <end position="340"/>
    </location>
</feature>
<feature type="region of interest" description="Disordered" evidence="2">
    <location>
        <begin position="891"/>
        <end position="955"/>
    </location>
</feature>
<dbReference type="EMBL" id="FNXT01001140">
    <property type="protein sequence ID" value="SZX72508.1"/>
    <property type="molecule type" value="Genomic_DNA"/>
</dbReference>
<feature type="region of interest" description="Disordered" evidence="2">
    <location>
        <begin position="526"/>
        <end position="577"/>
    </location>
</feature>
<evidence type="ECO:0000313" key="4">
    <source>
        <dbReference type="EMBL" id="SZX72508.1"/>
    </source>
</evidence>
<dbReference type="Pfam" id="PF04542">
    <property type="entry name" value="Sigma70_r2"/>
    <property type="match status" value="1"/>
</dbReference>